<evidence type="ECO:0000256" key="3">
    <source>
        <dbReference type="ARBA" id="ARBA00023002"/>
    </source>
</evidence>
<proteinExistence type="predicted"/>
<dbReference type="SUPFAM" id="SSF51905">
    <property type="entry name" value="FAD/NAD(P)-binding domain"/>
    <property type="match status" value="1"/>
</dbReference>
<dbReference type="PANTHER" id="PTHR43687">
    <property type="entry name" value="ADENYLYLSULFATE REDUCTASE, BETA SUBUNIT"/>
    <property type="match status" value="1"/>
</dbReference>
<dbReference type="InterPro" id="IPR003813">
    <property type="entry name" value="MvhD/FlpD"/>
</dbReference>
<evidence type="ECO:0000256" key="1">
    <source>
        <dbReference type="ARBA" id="ARBA00022485"/>
    </source>
</evidence>
<reference evidence="7 8" key="1">
    <citation type="journal article" date="2009" name="Environ. Microbiol.">
        <title>Genome sequence of Desulfobacterium autotrophicum HRM2, a marine sulfate reducer oxidizing organic carbon completely to carbon dioxide.</title>
        <authorList>
            <person name="Strittmatter A.W."/>
            <person name="Liesegang H."/>
            <person name="Rabus R."/>
            <person name="Decker I."/>
            <person name="Amann J."/>
            <person name="Andres S."/>
            <person name="Henne A."/>
            <person name="Fricke W.F."/>
            <person name="Martinez-Arias R."/>
            <person name="Bartels D."/>
            <person name="Goesmann A."/>
            <person name="Krause L."/>
            <person name="Puehler A."/>
            <person name="Klenk H.P."/>
            <person name="Richter M."/>
            <person name="Schuler M."/>
            <person name="Gloeckner F.O."/>
            <person name="Meyerdierks A."/>
            <person name="Gottschalk G."/>
            <person name="Amann R."/>
        </authorList>
    </citation>
    <scope>NUCLEOTIDE SEQUENCE [LARGE SCALE GENOMIC DNA]</scope>
    <source>
        <strain evidence="8">ATCC 43914 / DSM 3382 / HRM2</strain>
    </source>
</reference>
<keyword evidence="8" id="KW-1185">Reference proteome</keyword>
<dbReference type="GO" id="GO:0046872">
    <property type="term" value="F:metal ion binding"/>
    <property type="evidence" value="ECO:0007669"/>
    <property type="project" value="UniProtKB-KW"/>
</dbReference>
<accession>C0QKS0</accession>
<keyword evidence="3 7" id="KW-0560">Oxidoreductase</keyword>
<evidence type="ECO:0000313" key="7">
    <source>
        <dbReference type="EMBL" id="ACN16160.1"/>
    </source>
</evidence>
<name>C0QKS0_DESAH</name>
<dbReference type="GO" id="GO:0051539">
    <property type="term" value="F:4 iron, 4 sulfur cluster binding"/>
    <property type="evidence" value="ECO:0007669"/>
    <property type="project" value="UniProtKB-KW"/>
</dbReference>
<dbReference type="Pfam" id="PF00037">
    <property type="entry name" value="Fer4"/>
    <property type="match status" value="1"/>
</dbReference>
<keyword evidence="2" id="KW-0479">Metal-binding</keyword>
<dbReference type="OrthoDB" id="1721611at2"/>
<keyword evidence="4" id="KW-0408">Iron</keyword>
<evidence type="ECO:0000313" key="8">
    <source>
        <dbReference type="Proteomes" id="UP000000442"/>
    </source>
</evidence>
<dbReference type="KEGG" id="dat:HRM2_30770"/>
<protein>
    <submittedName>
        <fullName evidence="7">Fusion protein, heterodisulfide reductase (HdrA) / F420-non-reducing hydrogenase (MvhD)</fullName>
        <ecNumber evidence="7">1.8.98.1</ecNumber>
    </submittedName>
</protein>
<dbReference type="eggNOG" id="COG1908">
    <property type="taxonomic scope" value="Bacteria"/>
</dbReference>
<evidence type="ECO:0000256" key="2">
    <source>
        <dbReference type="ARBA" id="ARBA00022723"/>
    </source>
</evidence>
<dbReference type="EMBL" id="CP001087">
    <property type="protein sequence ID" value="ACN16160.1"/>
    <property type="molecule type" value="Genomic_DNA"/>
</dbReference>
<dbReference type="Proteomes" id="UP000000442">
    <property type="component" value="Chromosome"/>
</dbReference>
<gene>
    <name evidence="7" type="ordered locus">HRM2_30770</name>
</gene>
<dbReference type="InterPro" id="IPR017900">
    <property type="entry name" value="4Fe4S_Fe_S_CS"/>
</dbReference>
<keyword evidence="1" id="KW-0004">4Fe-4S</keyword>
<dbReference type="PROSITE" id="PS00198">
    <property type="entry name" value="4FE4S_FER_1"/>
    <property type="match status" value="1"/>
</dbReference>
<feature type="domain" description="4Fe-4S ferredoxin-type" evidence="6">
    <location>
        <begin position="342"/>
        <end position="371"/>
    </location>
</feature>
<sequence length="511" mass="54283">MIAEKTTMIDVTMNKDVLVVGCGTPGVDAAAALSEKGYTVVLAHDSDQPMAVAGVEVMAATQVASLAGVAGDYRTCLATADRSIERTFGAVVVAPVYGLEPLNLAYDLTLDKRVVTMTQMEALLEDAAFIDGLKKGEGKSVAFVSGFGQEGDPAATRRVLVAALAIQKLGNSSAYIYANNVKVGGPGLERLFTEGRHQGVVCFKPTEKPVIDQGETLKITINDPVIREDVILEPDYIVVEEKTVVGRKNLDLAATLRIDTDCDGLLPSNNVHRFPVRSNREGIFVASQPVDSANVVLRVDELLKAGVVTVAKERAVVDDTKCVICLTCYRCCPHGAIFWENGVAAISPVACQGCGICASECPMDAIQIGGFTDNALKADIEAAVTSVKGTPSIVAFCCENSAFEAGQAAKALGVDLPDGFRMVQVPCAGKVDVEFIMKAFVEGADGVMVAACHEGNCKAERGNTYAGWRVAEVQKRLEAMGLNKDRLIFTTIASNMAEEFSAKVRKFAEKL</sequence>
<dbReference type="PROSITE" id="PS51379">
    <property type="entry name" value="4FE4S_FER_2"/>
    <property type="match status" value="2"/>
</dbReference>
<dbReference type="AlphaFoldDB" id="C0QKS0"/>
<dbReference type="InterPro" id="IPR036188">
    <property type="entry name" value="FAD/NAD-bd_sf"/>
</dbReference>
<dbReference type="SUPFAM" id="SSF54862">
    <property type="entry name" value="4Fe-4S ferredoxins"/>
    <property type="match status" value="1"/>
</dbReference>
<dbReference type="eggNOG" id="COG1148">
    <property type="taxonomic scope" value="Bacteria"/>
</dbReference>
<dbReference type="RefSeq" id="WP_015904922.1">
    <property type="nucleotide sequence ID" value="NC_012108.1"/>
</dbReference>
<evidence type="ECO:0000259" key="6">
    <source>
        <dbReference type="PROSITE" id="PS51379"/>
    </source>
</evidence>
<keyword evidence="5" id="KW-0411">Iron-sulfur</keyword>
<evidence type="ECO:0000256" key="4">
    <source>
        <dbReference type="ARBA" id="ARBA00023004"/>
    </source>
</evidence>
<organism evidence="7 8">
    <name type="scientific">Desulforapulum autotrophicum (strain ATCC 43914 / DSM 3382 / VKM B-1955 / HRM2)</name>
    <name type="common">Desulfobacterium autotrophicum</name>
    <dbReference type="NCBI Taxonomy" id="177437"/>
    <lineage>
        <taxon>Bacteria</taxon>
        <taxon>Pseudomonadati</taxon>
        <taxon>Thermodesulfobacteriota</taxon>
        <taxon>Desulfobacteria</taxon>
        <taxon>Desulfobacterales</taxon>
        <taxon>Desulfobacteraceae</taxon>
        <taxon>Desulforapulum</taxon>
    </lineage>
</organism>
<dbReference type="Gene3D" id="3.30.70.20">
    <property type="match status" value="1"/>
</dbReference>
<dbReference type="PANTHER" id="PTHR43687:SF1">
    <property type="entry name" value="FERREDOXIN III"/>
    <property type="match status" value="1"/>
</dbReference>
<dbReference type="Pfam" id="PF02662">
    <property type="entry name" value="FlpD"/>
    <property type="match status" value="1"/>
</dbReference>
<dbReference type="HOGENOM" id="CLU_023616_0_0_7"/>
<dbReference type="GO" id="GO:0051912">
    <property type="term" value="F:CoB--CoM heterodisulfide reductase activity"/>
    <property type="evidence" value="ECO:0007669"/>
    <property type="project" value="UniProtKB-EC"/>
</dbReference>
<evidence type="ECO:0000256" key="5">
    <source>
        <dbReference type="ARBA" id="ARBA00023014"/>
    </source>
</evidence>
<dbReference type="InterPro" id="IPR050572">
    <property type="entry name" value="Fe-S_Ferredoxin"/>
</dbReference>
<dbReference type="Gene3D" id="3.40.50.720">
    <property type="entry name" value="NAD(P)-binding Rossmann-like Domain"/>
    <property type="match status" value="1"/>
</dbReference>
<feature type="domain" description="4Fe-4S ferredoxin-type" evidence="6">
    <location>
        <begin position="313"/>
        <end position="341"/>
    </location>
</feature>
<dbReference type="STRING" id="177437.HRM2_30770"/>
<dbReference type="InterPro" id="IPR017896">
    <property type="entry name" value="4Fe4S_Fe-S-bd"/>
</dbReference>
<dbReference type="EC" id="1.8.98.1" evidence="7"/>